<accession>A0A182MAX6</accession>
<dbReference type="VEuPathDB" id="VectorBase:ACUA013815"/>
<organism evidence="1 2">
    <name type="scientific">Anopheles culicifacies</name>
    <dbReference type="NCBI Taxonomy" id="139723"/>
    <lineage>
        <taxon>Eukaryota</taxon>
        <taxon>Metazoa</taxon>
        <taxon>Ecdysozoa</taxon>
        <taxon>Arthropoda</taxon>
        <taxon>Hexapoda</taxon>
        <taxon>Insecta</taxon>
        <taxon>Pterygota</taxon>
        <taxon>Neoptera</taxon>
        <taxon>Endopterygota</taxon>
        <taxon>Diptera</taxon>
        <taxon>Nematocera</taxon>
        <taxon>Culicoidea</taxon>
        <taxon>Culicidae</taxon>
        <taxon>Anophelinae</taxon>
        <taxon>Anopheles</taxon>
        <taxon>culicifacies species complex</taxon>
    </lineage>
</organism>
<dbReference type="EMBL" id="AXCM01020077">
    <property type="status" value="NOT_ANNOTATED_CDS"/>
    <property type="molecule type" value="Genomic_DNA"/>
</dbReference>
<evidence type="ECO:0000313" key="1">
    <source>
        <dbReference type="EnsemblMetazoa" id="ACUA013815-PA"/>
    </source>
</evidence>
<sequence length="212" mass="24575">MLIASENDFAVDNDRLRKNTIRCDFSTLKRHLCGMELQNFVQHYLRVLPDELAFLQWNGIEHSLYLRLRDLDTAKRIVVMHDRRHKYPPGPHGARIPITLVDEPTEVLLFDLSELVSDEQILRRLQQYGVVLAIGHSQWRPGVPYAGTPSGQRLVRMVVRRRLPTTMYIGDELATVYCSSQHRVNNALRFRFMSNIIRGWRYIGRVVGALGP</sequence>
<keyword evidence="2" id="KW-1185">Reference proteome</keyword>
<proteinExistence type="predicted"/>
<dbReference type="AlphaFoldDB" id="A0A182MAX6"/>
<dbReference type="EnsemblMetazoa" id="ACUA013815-RA">
    <property type="protein sequence ID" value="ACUA013815-PA"/>
    <property type="gene ID" value="ACUA013815"/>
</dbReference>
<dbReference type="Proteomes" id="UP000075883">
    <property type="component" value="Unassembled WGS sequence"/>
</dbReference>
<reference evidence="2" key="1">
    <citation type="submission" date="2013-09" db="EMBL/GenBank/DDBJ databases">
        <title>The Genome Sequence of Anopheles culicifacies species A.</title>
        <authorList>
            <consortium name="The Broad Institute Genomics Platform"/>
            <person name="Neafsey D.E."/>
            <person name="Besansky N."/>
            <person name="Howell P."/>
            <person name="Walton C."/>
            <person name="Young S.K."/>
            <person name="Zeng Q."/>
            <person name="Gargeya S."/>
            <person name="Fitzgerald M."/>
            <person name="Haas B."/>
            <person name="Abouelleil A."/>
            <person name="Allen A.W."/>
            <person name="Alvarado L."/>
            <person name="Arachchi H.M."/>
            <person name="Berlin A.M."/>
            <person name="Chapman S.B."/>
            <person name="Gainer-Dewar J."/>
            <person name="Goldberg J."/>
            <person name="Griggs A."/>
            <person name="Gujja S."/>
            <person name="Hansen M."/>
            <person name="Howarth C."/>
            <person name="Imamovic A."/>
            <person name="Ireland A."/>
            <person name="Larimer J."/>
            <person name="McCowan C."/>
            <person name="Murphy C."/>
            <person name="Pearson M."/>
            <person name="Poon T.W."/>
            <person name="Priest M."/>
            <person name="Roberts A."/>
            <person name="Saif S."/>
            <person name="Shea T."/>
            <person name="Sisk P."/>
            <person name="Sykes S."/>
            <person name="Wortman J."/>
            <person name="Nusbaum C."/>
            <person name="Birren B."/>
        </authorList>
    </citation>
    <scope>NUCLEOTIDE SEQUENCE [LARGE SCALE GENOMIC DNA]</scope>
    <source>
        <strain evidence="2">A-37</strain>
    </source>
</reference>
<name>A0A182MAX6_9DIPT</name>
<evidence type="ECO:0000313" key="2">
    <source>
        <dbReference type="Proteomes" id="UP000075883"/>
    </source>
</evidence>
<reference evidence="1" key="2">
    <citation type="submission" date="2020-05" db="UniProtKB">
        <authorList>
            <consortium name="EnsemblMetazoa"/>
        </authorList>
    </citation>
    <scope>IDENTIFICATION</scope>
    <source>
        <strain evidence="1">A-37</strain>
    </source>
</reference>
<protein>
    <submittedName>
        <fullName evidence="1">Uncharacterized protein</fullName>
    </submittedName>
</protein>